<dbReference type="Proteomes" id="UP000694380">
    <property type="component" value="Unplaced"/>
</dbReference>
<proteinExistence type="predicted"/>
<dbReference type="AlphaFoldDB" id="A0A8C3FRB2"/>
<dbReference type="PANTHER" id="PTHR23232">
    <property type="entry name" value="KRAB DOMAIN C2H2 ZINC FINGER"/>
    <property type="match status" value="1"/>
</dbReference>
<keyword evidence="4" id="KW-1185">Reference proteome</keyword>
<dbReference type="Pfam" id="PF01352">
    <property type="entry name" value="KRAB"/>
    <property type="match status" value="1"/>
</dbReference>
<dbReference type="OMA" id="INSCCGE"/>
<feature type="region of interest" description="Disordered" evidence="1">
    <location>
        <begin position="81"/>
        <end position="101"/>
    </location>
</feature>
<dbReference type="SMART" id="SM00349">
    <property type="entry name" value="KRAB"/>
    <property type="match status" value="1"/>
</dbReference>
<protein>
    <recommendedName>
        <fullName evidence="2">KRAB domain-containing protein</fullName>
    </recommendedName>
</protein>
<name>A0A8C3FRB2_CHRPI</name>
<organism evidence="3 4">
    <name type="scientific">Chrysemys picta bellii</name>
    <name type="common">Western painted turtle</name>
    <name type="synonym">Emys bellii</name>
    <dbReference type="NCBI Taxonomy" id="8478"/>
    <lineage>
        <taxon>Eukaryota</taxon>
        <taxon>Metazoa</taxon>
        <taxon>Chordata</taxon>
        <taxon>Craniata</taxon>
        <taxon>Vertebrata</taxon>
        <taxon>Euteleostomi</taxon>
        <taxon>Archelosauria</taxon>
        <taxon>Testudinata</taxon>
        <taxon>Testudines</taxon>
        <taxon>Cryptodira</taxon>
        <taxon>Durocryptodira</taxon>
        <taxon>Testudinoidea</taxon>
        <taxon>Emydidae</taxon>
        <taxon>Chrysemys</taxon>
    </lineage>
</organism>
<feature type="domain" description="KRAB" evidence="2">
    <location>
        <begin position="27"/>
        <end position="104"/>
    </location>
</feature>
<evidence type="ECO:0000313" key="3">
    <source>
        <dbReference type="Ensembl" id="ENSCPBP00000012876.1"/>
    </source>
</evidence>
<dbReference type="InterPro" id="IPR036051">
    <property type="entry name" value="KRAB_dom_sf"/>
</dbReference>
<evidence type="ECO:0000259" key="2">
    <source>
        <dbReference type="PROSITE" id="PS50805"/>
    </source>
</evidence>
<sequence>FLNSPEPLLSPQRAGHLLPILCCPGPVTFEDVAVYFTKEEWRKLAGWQRELYRHVMLENYELVASLGELLGHPLLAAAPNSDLTGVPHQPPSRTSLESPINSCCGEI</sequence>
<dbReference type="InterPro" id="IPR050169">
    <property type="entry name" value="Krueppel_C2H2_ZnF"/>
</dbReference>
<evidence type="ECO:0000313" key="4">
    <source>
        <dbReference type="Proteomes" id="UP000694380"/>
    </source>
</evidence>
<dbReference type="GeneTree" id="ENSGT01030000235032"/>
<dbReference type="Ensembl" id="ENSCPBT00000015314.1">
    <property type="protein sequence ID" value="ENSCPBP00000012876.1"/>
    <property type="gene ID" value="ENSCPBG00000009684.1"/>
</dbReference>
<dbReference type="PROSITE" id="PS50805">
    <property type="entry name" value="KRAB"/>
    <property type="match status" value="1"/>
</dbReference>
<dbReference type="InterPro" id="IPR001909">
    <property type="entry name" value="KRAB"/>
</dbReference>
<feature type="compositionally biased region" description="Polar residues" evidence="1">
    <location>
        <begin position="91"/>
        <end position="101"/>
    </location>
</feature>
<evidence type="ECO:0000256" key="1">
    <source>
        <dbReference type="SAM" id="MobiDB-lite"/>
    </source>
</evidence>
<dbReference type="GO" id="GO:0006355">
    <property type="term" value="P:regulation of DNA-templated transcription"/>
    <property type="evidence" value="ECO:0007669"/>
    <property type="project" value="InterPro"/>
</dbReference>
<reference evidence="3" key="2">
    <citation type="submission" date="2025-09" db="UniProtKB">
        <authorList>
            <consortium name="Ensembl"/>
        </authorList>
    </citation>
    <scope>IDENTIFICATION</scope>
</reference>
<accession>A0A8C3FRB2</accession>
<dbReference type="CDD" id="cd07765">
    <property type="entry name" value="KRAB_A-box"/>
    <property type="match status" value="1"/>
</dbReference>
<dbReference type="SUPFAM" id="SSF109640">
    <property type="entry name" value="KRAB domain (Kruppel-associated box)"/>
    <property type="match status" value="1"/>
</dbReference>
<dbReference type="PANTHER" id="PTHR23232:SF133">
    <property type="entry name" value="RIKEN CDNA 1700020N01 GENE"/>
    <property type="match status" value="1"/>
</dbReference>
<reference evidence="3" key="1">
    <citation type="submission" date="2025-08" db="UniProtKB">
        <authorList>
            <consortium name="Ensembl"/>
        </authorList>
    </citation>
    <scope>IDENTIFICATION</scope>
</reference>
<dbReference type="Gene3D" id="6.10.140.140">
    <property type="match status" value="1"/>
</dbReference>